<dbReference type="AlphaFoldDB" id="A0A1G6HVI7"/>
<organism evidence="2 3">
    <name type="scientific">Geodermatophilus telluris</name>
    <dbReference type="NCBI Taxonomy" id="1190417"/>
    <lineage>
        <taxon>Bacteria</taxon>
        <taxon>Bacillati</taxon>
        <taxon>Actinomycetota</taxon>
        <taxon>Actinomycetes</taxon>
        <taxon>Geodermatophilales</taxon>
        <taxon>Geodermatophilaceae</taxon>
        <taxon>Geodermatophilus</taxon>
    </lineage>
</organism>
<dbReference type="EMBL" id="FMZF01000001">
    <property type="protein sequence ID" value="SDB98231.1"/>
    <property type="molecule type" value="Genomic_DNA"/>
</dbReference>
<dbReference type="STRING" id="1190417.SAMN05660690_0044"/>
<dbReference type="PANTHER" id="PTHR38011">
    <property type="entry name" value="DIHYDROFOLATE REDUCTASE FAMILY PROTEIN (AFU_ORTHOLOGUE AFUA_8G06820)"/>
    <property type="match status" value="1"/>
</dbReference>
<accession>A0A1G6HVI7</accession>
<dbReference type="OrthoDB" id="7949219at2"/>
<name>A0A1G6HVI7_9ACTN</name>
<proteinExistence type="predicted"/>
<evidence type="ECO:0000259" key="1">
    <source>
        <dbReference type="Pfam" id="PF01872"/>
    </source>
</evidence>
<dbReference type="InterPro" id="IPR050765">
    <property type="entry name" value="Riboflavin_Biosynth_HTPR"/>
</dbReference>
<protein>
    <submittedName>
        <fullName evidence="2">Dihydrofolate reductase</fullName>
    </submittedName>
</protein>
<keyword evidence="3" id="KW-1185">Reference proteome</keyword>
<evidence type="ECO:0000313" key="2">
    <source>
        <dbReference type="EMBL" id="SDB98231.1"/>
    </source>
</evidence>
<dbReference type="SUPFAM" id="SSF53597">
    <property type="entry name" value="Dihydrofolate reductase-like"/>
    <property type="match status" value="1"/>
</dbReference>
<dbReference type="PANTHER" id="PTHR38011:SF11">
    <property type="entry name" value="2,5-DIAMINO-6-RIBOSYLAMINO-4(3H)-PYRIMIDINONE 5'-PHOSPHATE REDUCTASE"/>
    <property type="match status" value="1"/>
</dbReference>
<reference evidence="3" key="1">
    <citation type="submission" date="2016-10" db="EMBL/GenBank/DDBJ databases">
        <authorList>
            <person name="Varghese N."/>
            <person name="Submissions S."/>
        </authorList>
    </citation>
    <scope>NUCLEOTIDE SEQUENCE [LARGE SCALE GENOMIC DNA]</scope>
    <source>
        <strain evidence="3">DSM 45421</strain>
    </source>
</reference>
<dbReference type="GO" id="GO:0008703">
    <property type="term" value="F:5-amino-6-(5-phosphoribosylamino)uracil reductase activity"/>
    <property type="evidence" value="ECO:0007669"/>
    <property type="project" value="InterPro"/>
</dbReference>
<dbReference type="Pfam" id="PF01872">
    <property type="entry name" value="RibD_C"/>
    <property type="match status" value="1"/>
</dbReference>
<dbReference type="Proteomes" id="UP000199416">
    <property type="component" value="Unassembled WGS sequence"/>
</dbReference>
<dbReference type="RefSeq" id="WP_091362350.1">
    <property type="nucleotide sequence ID" value="NZ_FMZF01000001.1"/>
</dbReference>
<evidence type="ECO:0000313" key="3">
    <source>
        <dbReference type="Proteomes" id="UP000199416"/>
    </source>
</evidence>
<gene>
    <name evidence="2" type="ORF">SAMN05660690_0044</name>
</gene>
<dbReference type="InterPro" id="IPR024072">
    <property type="entry name" value="DHFR-like_dom_sf"/>
</dbReference>
<sequence length="205" mass="21067">MSTVVVSNIVSVDGYVAGPGGDISGLTMDASFDAHNLERLRAAGTLLMGATTYRGMSAYWPAVAADPSVSPAVAQDPSVAPVHRETAERNGRLPEVVVSDTLTPADGGPWADTTTVVPRAEGRRAVAALREGDGGEVLVFGSRTLWGDLLAAGLVDELYLLVSPVVLGAGLAAFPPGTAARLALREARPLPGSGNVLLHHTVEHG</sequence>
<feature type="domain" description="Bacterial bifunctional deaminase-reductase C-terminal" evidence="1">
    <location>
        <begin position="3"/>
        <end position="182"/>
    </location>
</feature>
<dbReference type="GO" id="GO:0009231">
    <property type="term" value="P:riboflavin biosynthetic process"/>
    <property type="evidence" value="ECO:0007669"/>
    <property type="project" value="InterPro"/>
</dbReference>
<dbReference type="InterPro" id="IPR002734">
    <property type="entry name" value="RibDG_C"/>
</dbReference>
<dbReference type="Gene3D" id="3.40.430.10">
    <property type="entry name" value="Dihydrofolate Reductase, subunit A"/>
    <property type="match status" value="1"/>
</dbReference>